<evidence type="ECO:0000313" key="7">
    <source>
        <dbReference type="EMBL" id="XBX82902.1"/>
    </source>
</evidence>
<dbReference type="Gene3D" id="3.30.565.10">
    <property type="entry name" value="Histidine kinase-like ATPase, C-terminal domain"/>
    <property type="match status" value="1"/>
</dbReference>
<proteinExistence type="predicted"/>
<feature type="transmembrane region" description="Helical" evidence="4">
    <location>
        <begin position="106"/>
        <end position="122"/>
    </location>
</feature>
<feature type="domain" description="Signal transduction histidine kinase subgroup 3 dimerisation and phosphoacceptor" evidence="6">
    <location>
        <begin position="202"/>
        <end position="267"/>
    </location>
</feature>
<dbReference type="PANTHER" id="PTHR24421:SF63">
    <property type="entry name" value="SENSOR HISTIDINE KINASE DESK"/>
    <property type="match status" value="1"/>
</dbReference>
<dbReference type="CDD" id="cd16917">
    <property type="entry name" value="HATPase_UhpB-NarQ-NarX-like"/>
    <property type="match status" value="1"/>
</dbReference>
<evidence type="ECO:0000256" key="2">
    <source>
        <dbReference type="ARBA" id="ARBA00022777"/>
    </source>
</evidence>
<sequence>MPAEHSRSVHTTWLYTLGSIVFFVGFYSVFVALMMLETYAASPGPMSATLIVLQLVSAAMQIRYCWFLRVGRGGGLPNPWWTVALFAPAVAVWGLSLFTADAGLEGAAALWVAFALVACLLPQRWRWPTLGASLLIAIAHPVIVGAISGDGGASATGPGGWATAIYGISVPFMLLSSLWWWEIVVQLDRHRRTAAELAVTQERLRFASDLHDIQGHHLQVISLKSELAERLLAIDPEAAREHIHETRLIAKQALEETRSLVAGYRQVAFDDELENAREVLTAAGADCELRVGELPADAAHRSALASVVREATTNILRHSAATRVTIVLSSTDGQHVLEITNDGVTAALDEAGSAPGSGLAGLRERLTAVGGTLETTTDASGRFVLRATVPAAAVSGAASTEVPPAVRA</sequence>
<keyword evidence="4" id="KW-1133">Transmembrane helix</keyword>
<keyword evidence="3" id="KW-0902">Two-component regulatory system</keyword>
<dbReference type="InterPro" id="IPR011712">
    <property type="entry name" value="Sig_transdc_His_kin_sub3_dim/P"/>
</dbReference>
<dbReference type="AlphaFoldDB" id="A0AAU7W841"/>
<dbReference type="InterPro" id="IPR036890">
    <property type="entry name" value="HATPase_C_sf"/>
</dbReference>
<feature type="transmembrane region" description="Helical" evidence="4">
    <location>
        <begin position="48"/>
        <end position="68"/>
    </location>
</feature>
<feature type="transmembrane region" description="Helical" evidence="4">
    <location>
        <begin position="161"/>
        <end position="181"/>
    </location>
</feature>
<dbReference type="GO" id="GO:0016020">
    <property type="term" value="C:membrane"/>
    <property type="evidence" value="ECO:0007669"/>
    <property type="project" value="InterPro"/>
</dbReference>
<accession>A0AAU7W841</accession>
<evidence type="ECO:0000256" key="1">
    <source>
        <dbReference type="ARBA" id="ARBA00022679"/>
    </source>
</evidence>
<dbReference type="Pfam" id="PF07730">
    <property type="entry name" value="HisKA_3"/>
    <property type="match status" value="1"/>
</dbReference>
<feature type="transmembrane region" description="Helical" evidence="4">
    <location>
        <begin position="129"/>
        <end position="149"/>
    </location>
</feature>
<keyword evidence="4" id="KW-0812">Transmembrane</keyword>
<dbReference type="GO" id="GO:0000155">
    <property type="term" value="F:phosphorelay sensor kinase activity"/>
    <property type="evidence" value="ECO:0007669"/>
    <property type="project" value="InterPro"/>
</dbReference>
<dbReference type="GO" id="GO:0046983">
    <property type="term" value="F:protein dimerization activity"/>
    <property type="evidence" value="ECO:0007669"/>
    <property type="project" value="InterPro"/>
</dbReference>
<dbReference type="PANTHER" id="PTHR24421">
    <property type="entry name" value="NITRATE/NITRITE SENSOR PROTEIN NARX-RELATED"/>
    <property type="match status" value="1"/>
</dbReference>
<feature type="transmembrane region" description="Helical" evidence="4">
    <location>
        <begin position="12"/>
        <end position="36"/>
    </location>
</feature>
<reference evidence="7" key="1">
    <citation type="submission" date="2024-05" db="EMBL/GenBank/DDBJ databases">
        <authorList>
            <person name="Yu L."/>
        </authorList>
    </citation>
    <scope>NUCLEOTIDE SEQUENCE</scope>
    <source>
        <strain evidence="7">G08B096</strain>
    </source>
</reference>
<evidence type="ECO:0000259" key="5">
    <source>
        <dbReference type="Pfam" id="PF02518"/>
    </source>
</evidence>
<keyword evidence="2 7" id="KW-0418">Kinase</keyword>
<evidence type="ECO:0000259" key="6">
    <source>
        <dbReference type="Pfam" id="PF07730"/>
    </source>
</evidence>
<dbReference type="Pfam" id="PF02518">
    <property type="entry name" value="HATPase_c"/>
    <property type="match status" value="1"/>
</dbReference>
<dbReference type="EMBL" id="CP158374">
    <property type="protein sequence ID" value="XBX82902.1"/>
    <property type="molecule type" value="Genomic_DNA"/>
</dbReference>
<dbReference type="InterPro" id="IPR003594">
    <property type="entry name" value="HATPase_dom"/>
</dbReference>
<dbReference type="InterPro" id="IPR050482">
    <property type="entry name" value="Sensor_HK_TwoCompSys"/>
</dbReference>
<protein>
    <submittedName>
        <fullName evidence="7">Histidine kinase</fullName>
    </submittedName>
</protein>
<keyword evidence="4" id="KW-0472">Membrane</keyword>
<organism evidence="7">
    <name type="scientific">Agromyces sp. G08B096</name>
    <dbReference type="NCBI Taxonomy" id="3156399"/>
    <lineage>
        <taxon>Bacteria</taxon>
        <taxon>Bacillati</taxon>
        <taxon>Actinomycetota</taxon>
        <taxon>Actinomycetes</taxon>
        <taxon>Micrococcales</taxon>
        <taxon>Microbacteriaceae</taxon>
        <taxon>Agromyces</taxon>
    </lineage>
</organism>
<feature type="domain" description="Histidine kinase/HSP90-like ATPase" evidence="5">
    <location>
        <begin position="302"/>
        <end position="391"/>
    </location>
</feature>
<feature type="transmembrane region" description="Helical" evidence="4">
    <location>
        <begin position="80"/>
        <end position="100"/>
    </location>
</feature>
<name>A0AAU7W841_9MICO</name>
<dbReference type="Gene3D" id="1.20.5.1930">
    <property type="match status" value="1"/>
</dbReference>
<keyword evidence="1" id="KW-0808">Transferase</keyword>
<evidence type="ECO:0000256" key="4">
    <source>
        <dbReference type="SAM" id="Phobius"/>
    </source>
</evidence>
<dbReference type="SUPFAM" id="SSF55874">
    <property type="entry name" value="ATPase domain of HSP90 chaperone/DNA topoisomerase II/histidine kinase"/>
    <property type="match status" value="1"/>
</dbReference>
<evidence type="ECO:0000256" key="3">
    <source>
        <dbReference type="ARBA" id="ARBA00023012"/>
    </source>
</evidence>
<dbReference type="RefSeq" id="WP_350348918.1">
    <property type="nucleotide sequence ID" value="NZ_CP158374.1"/>
</dbReference>
<gene>
    <name evidence="7" type="ORF">ABIQ69_02975</name>
</gene>